<evidence type="ECO:0000313" key="2">
    <source>
        <dbReference type="Proteomes" id="UP000430202"/>
    </source>
</evidence>
<sequence>MSYNSIRIVFIFKGFPYNFGGYIDISLNNDSIEHLYSR</sequence>
<proteinExistence type="predicted"/>
<dbReference type="EMBL" id="CABWLR010000006">
    <property type="protein sequence ID" value="VXC13337.1"/>
    <property type="molecule type" value="Genomic_DNA"/>
</dbReference>
<accession>A0A653W3X1</accession>
<evidence type="ECO:0000313" key="1">
    <source>
        <dbReference type="EMBL" id="VXC13337.1"/>
    </source>
</evidence>
<name>A0A653W3X1_9FLAO</name>
<keyword evidence="2" id="KW-1185">Reference proteome</keyword>
<protein>
    <submittedName>
        <fullName evidence="1">Uncharacterized protein</fullName>
    </submittedName>
</protein>
<gene>
    <name evidence="1" type="ORF">MARI151_60130</name>
</gene>
<organism evidence="1 2">
    <name type="scientific">Maribacter litoralis</name>
    <dbReference type="NCBI Taxonomy" id="2059726"/>
    <lineage>
        <taxon>Bacteria</taxon>
        <taxon>Pseudomonadati</taxon>
        <taxon>Bacteroidota</taxon>
        <taxon>Flavobacteriia</taxon>
        <taxon>Flavobacteriales</taxon>
        <taxon>Flavobacteriaceae</taxon>
        <taxon>Maribacter</taxon>
    </lineage>
</organism>
<dbReference type="Proteomes" id="UP000430202">
    <property type="component" value="Unassembled WGS sequence"/>
</dbReference>
<reference evidence="1 2" key="1">
    <citation type="submission" date="2019-10" db="EMBL/GenBank/DDBJ databases">
        <authorList>
            <person name="Karimi E."/>
        </authorList>
    </citation>
    <scope>NUCLEOTIDE SEQUENCE [LARGE SCALE GENOMIC DNA]</scope>
    <source>
        <strain evidence="1">Maribacter sp. 151</strain>
    </source>
</reference>
<dbReference type="AlphaFoldDB" id="A0A653W3X1"/>